<gene>
    <name evidence="1" type="ORF">GMARGA_LOCUS44667</name>
</gene>
<sequence>KICKGISTEKWKKITDNVLIKAEANGTLASYYRDHKDEYMCMSCYNAIVVNGANTFKEHAKEWEKGLKRRWNSLSLCESISLLTNIIFEREILGGNLPIFSFSQLRSIAESKNGELSFFFDQIQEMACLERKTETEKKELERSLAYQCYLMCWNQNK</sequence>
<organism evidence="1 2">
    <name type="scientific">Gigaspora margarita</name>
    <dbReference type="NCBI Taxonomy" id="4874"/>
    <lineage>
        <taxon>Eukaryota</taxon>
        <taxon>Fungi</taxon>
        <taxon>Fungi incertae sedis</taxon>
        <taxon>Mucoromycota</taxon>
        <taxon>Glomeromycotina</taxon>
        <taxon>Glomeromycetes</taxon>
        <taxon>Diversisporales</taxon>
        <taxon>Gigasporaceae</taxon>
        <taxon>Gigaspora</taxon>
    </lineage>
</organism>
<keyword evidence="2" id="KW-1185">Reference proteome</keyword>
<proteinExistence type="predicted"/>
<dbReference type="EMBL" id="CAJVQB010153732">
    <property type="protein sequence ID" value="CAG8855846.1"/>
    <property type="molecule type" value="Genomic_DNA"/>
</dbReference>
<protein>
    <submittedName>
        <fullName evidence="1">3350_t:CDS:1</fullName>
    </submittedName>
</protein>
<feature type="non-terminal residue" evidence="1">
    <location>
        <position position="157"/>
    </location>
</feature>
<reference evidence="1 2" key="1">
    <citation type="submission" date="2021-06" db="EMBL/GenBank/DDBJ databases">
        <authorList>
            <person name="Kallberg Y."/>
            <person name="Tangrot J."/>
            <person name="Rosling A."/>
        </authorList>
    </citation>
    <scope>NUCLEOTIDE SEQUENCE [LARGE SCALE GENOMIC DNA]</scope>
    <source>
        <strain evidence="1 2">120-4 pot B 10/14</strain>
    </source>
</reference>
<name>A0ABN7XM20_GIGMA</name>
<accession>A0ABN7XM20</accession>
<evidence type="ECO:0000313" key="1">
    <source>
        <dbReference type="EMBL" id="CAG8855846.1"/>
    </source>
</evidence>
<dbReference type="Proteomes" id="UP000789901">
    <property type="component" value="Unassembled WGS sequence"/>
</dbReference>
<feature type="non-terminal residue" evidence="1">
    <location>
        <position position="1"/>
    </location>
</feature>
<evidence type="ECO:0000313" key="2">
    <source>
        <dbReference type="Proteomes" id="UP000789901"/>
    </source>
</evidence>
<comment type="caution">
    <text evidence="1">The sequence shown here is derived from an EMBL/GenBank/DDBJ whole genome shotgun (WGS) entry which is preliminary data.</text>
</comment>